<gene>
    <name evidence="2" type="ORF">KVG91_07230</name>
</gene>
<feature type="region of interest" description="Disordered" evidence="1">
    <location>
        <begin position="328"/>
        <end position="349"/>
    </location>
</feature>
<organism evidence="2 3">
    <name type="scientific">Pseudomonas azadiae</name>
    <dbReference type="NCBI Taxonomy" id="2843612"/>
    <lineage>
        <taxon>Bacteria</taxon>
        <taxon>Pseudomonadati</taxon>
        <taxon>Pseudomonadota</taxon>
        <taxon>Gammaproteobacteria</taxon>
        <taxon>Pseudomonadales</taxon>
        <taxon>Pseudomonadaceae</taxon>
        <taxon>Pseudomonas</taxon>
    </lineage>
</organism>
<dbReference type="RefSeq" id="WP_169377403.1">
    <property type="nucleotide sequence ID" value="NZ_JAHSTY010000001.1"/>
</dbReference>
<accession>A0ABS6NW20</accession>
<evidence type="ECO:0000313" key="2">
    <source>
        <dbReference type="EMBL" id="MBV4452391.1"/>
    </source>
</evidence>
<keyword evidence="3" id="KW-1185">Reference proteome</keyword>
<evidence type="ECO:0008006" key="4">
    <source>
        <dbReference type="Google" id="ProtNLM"/>
    </source>
</evidence>
<dbReference type="Proteomes" id="UP001048976">
    <property type="component" value="Unassembled WGS sequence"/>
</dbReference>
<reference evidence="2" key="1">
    <citation type="submission" date="2021-06" db="EMBL/GenBank/DDBJ databases">
        <title>Updating the genus Pseudomonas: Description of 43 new species and partition of the Pseudomonas putida group.</title>
        <authorList>
            <person name="Girard L."/>
            <person name="Lood C."/>
            <person name="Vandamme P."/>
            <person name="Rokni-Zadeh H."/>
            <person name="Van Noort V."/>
            <person name="Hofte M."/>
            <person name="Lavigne R."/>
            <person name="De Mot R."/>
        </authorList>
    </citation>
    <scope>NUCLEOTIDE SEQUENCE</scope>
    <source>
        <strain evidence="2">SWRI103</strain>
    </source>
</reference>
<comment type="caution">
    <text evidence="2">The sequence shown here is derived from an EMBL/GenBank/DDBJ whole genome shotgun (WGS) entry which is preliminary data.</text>
</comment>
<evidence type="ECO:0000256" key="1">
    <source>
        <dbReference type="SAM" id="MobiDB-lite"/>
    </source>
</evidence>
<evidence type="ECO:0000313" key="3">
    <source>
        <dbReference type="Proteomes" id="UP001048976"/>
    </source>
</evidence>
<protein>
    <recommendedName>
        <fullName evidence="4">Ig-like domain (Group 3)</fullName>
    </recommendedName>
</protein>
<dbReference type="EMBL" id="JAHSTY010000001">
    <property type="protein sequence ID" value="MBV4452391.1"/>
    <property type="molecule type" value="Genomic_DNA"/>
</dbReference>
<sequence length="2182" mass="233507">MTVGRDWYFSQVTQSQVLKYIWHRRYFSSAAGTTDVKKKNSGLHPARPAKTVLKRTEIMAVHWPAPDIEHPNGNAALPRTFVFQAYALTISFPIHAWKVQVQYTDAAGVAHIVQVKHRFNSWWSFPTHKSRMTCDVTFPPGIWWLDWVRAEYHAGATSKWGYAYNLQKARIEAPVVTQPGLSWTAFPTFRGTGLEGSKVLLTSNSTLVLEEATVSNGRWQITPGSPLPMSEEIKAWAFQVYNGEVSPPSVVVGFALLIPPQITDIAVSPSGLPTIRGAGGLAGFPVQVALSEGAGGVMSTTVEENGSWAATSQRAWLVGTHTIRARQRGKAPHEYSDWSQPRTFTVGPLRPGLDNPGFVKVARPPLSGSGANGARIEVRQTGSNAVVLVTTASKDRWSGTPTRDLESGDPVTLVAVQTVNSTESRSDSVSFTLLRAPRIIRVDVSAASVLTIYGEGHPGIRIEVVGQSSGTPSLATVVDWDGTWAAIAPYGWSIGKHVIIACHRGQNVYHQSDFSDPSAFQIPPPPPLIVQPSIPTPPAQELNIAGVISGNTAVILYDANTDQIIPGTFRGGATIRWFSPAQYWALGTHSVKAVQTYNGVTSADSAPCTFHVTLGKLIVLSPAEGEVIEQDGVFSGQQGYAGPGSSVVLSRFPVGDVVSSALPDTNGNWVSTPLSLKPGQHTLSVATSLGTLLSPPVKRSFKIKPAKLSITPPLASPVEPRQALTVTGDFHEGAILRMNNAEGEVAGTFTHDRLHYTFTPLQPWQAGEQRIWVTQKVAGLESGPSNALALIARPVAPVIHEPREQSLTAADAPISGVCRSGAAVSLLDPDGNVLAQATVTGKNWTASYLWPTPGTNKLQAIQVVNHVDSSPTAIRTFTIKPKTLSVIPPQGPITARHVLSITEVYPGSATLELLDADGKVIPGTFTGTGVQRLFTPSQDWSTGNNTVFAVQTVSGARSDPSAACMFSILPMTLSIVPLSGLAEPAQMLTLLGVDPAVDKLFIYQSDGVKVPGKFSGSAGIYQFTPSDYWPPGVVTTVYATQLVADAESLPSAPIQLMAKPYPPEFDLPLSGEYCDATFTMSGACALGATVQVLNSDGTLLGSWPAVGTRWSGIYTWLMPGVKHKQLRQVVNDVESDPGPVRTFTIMVEAPRVTLPAHPAEPYAPLELTGVHNDADELTVFNPNSSVRGTFHGTGTLRYFTPAAPWGPSNQVRAAQTVDGFQSDPGARVSFVAKPPCPTISCPVNGENYDATFQLSGTGRSGATVQVLDLEGDQLGSFLVSGGSWKGPCNALAPGLHYIRAKQTQNGLESELSPTCEFGVRPGQLNFIAPPQPAAPFQALTLHGVHWGTASLTLISNGAPVPGTFIGDGAIRQFIPDQMWWAESQVYASQTVDGVESALSKRCDFSVKLTPLIIDYPQPDQTLTLGDVAYGRLPVALPTAVMALLDANTSQLAAFIDVNADGTWRSGPLRLQPGFHDVIATLSVGGLTPVESDRRLFKIRSHAPDILPPVTPVGSRQSLKIVNLHSATANVNVIDGDGNPVSGSITVGGYEATFLPDKGWAVGENRIRATQIIAGVESAPSPERVFNVAAELQVPTFLLPVADSQTPSRPPIKVMGLPDALMSLRNAQDGALLHVQLADSQGVLALTLVKAFAPGAIALQVKQQSAGRESPWSTSHTFTVSAAPKEPVINRPTQNSRVSRKPQISGSATTGGEVLLRHVDDLNNLLGTVHGVNAWRWSAQQNWSLGLHGVQAQKTDAGDSSPWSPVRTFEVVAAKYEIAELGSVLAQPVVADRQSVLLRMQVVDHDTDKGKEGLEVRWTDLDRMGLWSVSLTDKDGWASYPYTPLTSGVKELEADVSGENGGVLTRASFSVTALPEDAWAKDFELFLNGHLVDLAKDDLRLRRGRLYTLTVRLREGSPLKDTAVTLEDLADAQSLGLEFSPILGEARTLEGGSLSWSISSSSGSAGLFGLNLLNSKLPDWHLPCHLESDDLSDAVAVRFDKFEGKVFGEPLYACLGTEHTLTLRPLSEEIIGQDVMLGWVQHLVEHDVILTPGAGTVRKMPLKGLTWTLDCKNSTAAALLGLELKIVAWDFTSRVLPISLADNKGIVANTFGPQEMGGAATYNRYGIQVASAYTGAILTGFPGTVIINREPFAVYTDEAGWIYVNYNKGESATIVVDSPYDRQ</sequence>
<proteinExistence type="predicted"/>
<name>A0ABS6NW20_9PSED</name>